<organism evidence="4 5">
    <name type="scientific">Frankia casuarinae (strain DSM 45818 / CECT 9043 / HFP020203 / CcI3)</name>
    <dbReference type="NCBI Taxonomy" id="106370"/>
    <lineage>
        <taxon>Bacteria</taxon>
        <taxon>Bacillati</taxon>
        <taxon>Actinomycetota</taxon>
        <taxon>Actinomycetes</taxon>
        <taxon>Frankiales</taxon>
        <taxon>Frankiaceae</taxon>
        <taxon>Frankia</taxon>
    </lineage>
</organism>
<dbReference type="Proteomes" id="UP000001937">
    <property type="component" value="Chromosome"/>
</dbReference>
<protein>
    <recommendedName>
        <fullName evidence="2">Ribosomal silencing factor RsfS</fullName>
    </recommendedName>
</protein>
<evidence type="ECO:0000313" key="5">
    <source>
        <dbReference type="Proteomes" id="UP000001937"/>
    </source>
</evidence>
<comment type="function">
    <text evidence="2">Functions as a ribosomal silencing factor. Interacts with ribosomal protein uL14 (rplN), blocking formation of intersubunit bridge B8. Prevents association of the 30S and 50S ribosomal subunits and the formation of functional ribosomes, thus repressing translation.</text>
</comment>
<evidence type="ECO:0000256" key="3">
    <source>
        <dbReference type="SAM" id="MobiDB-lite"/>
    </source>
</evidence>
<sequence>MDARSALPARRCVTLDAAVRPRTVREVAEDGCLPPVTTLENPSVTASPRAVELALAAAQAAADKLGHDLLILDVSDRLAITDCFVLASAGNERQVKGIVDEIEEHLRRLGAKPVRREGEREGRWVLLDFVDVVVHVQRDEERVYYALERLWKDCPVIPFVDAAVGVAVGAGVSSGSTAASGGSGSGVAGPGTATPR</sequence>
<reference evidence="4 5" key="1">
    <citation type="journal article" date="2007" name="Genome Res.">
        <title>Genome characteristics of facultatively symbiotic Frankia sp. strains reflect host range and host plant biogeography.</title>
        <authorList>
            <person name="Normand P."/>
            <person name="Lapierre P."/>
            <person name="Tisa L.S."/>
            <person name="Gogarten J.P."/>
            <person name="Alloisio N."/>
            <person name="Bagnarol E."/>
            <person name="Bassi C.A."/>
            <person name="Berry A.M."/>
            <person name="Bickhart D.M."/>
            <person name="Choisne N."/>
            <person name="Couloux A."/>
            <person name="Cournoyer B."/>
            <person name="Cruveiller S."/>
            <person name="Daubin V."/>
            <person name="Demange N."/>
            <person name="Francino M.P."/>
            <person name="Goltsman E."/>
            <person name="Huang Y."/>
            <person name="Kopp O.R."/>
            <person name="Labarre L."/>
            <person name="Lapidus A."/>
            <person name="Lavire C."/>
            <person name="Marechal J."/>
            <person name="Martinez M."/>
            <person name="Mastronunzio J.E."/>
            <person name="Mullin B.C."/>
            <person name="Niemann J."/>
            <person name="Pujic P."/>
            <person name="Rawnsley T."/>
            <person name="Rouy Z."/>
            <person name="Schenowitz C."/>
            <person name="Sellstedt A."/>
            <person name="Tavares F."/>
            <person name="Tomkins J.P."/>
            <person name="Vallenet D."/>
            <person name="Valverde C."/>
            <person name="Wall L.G."/>
            <person name="Wang Y."/>
            <person name="Medigue C."/>
            <person name="Benson D.R."/>
        </authorList>
    </citation>
    <scope>NUCLEOTIDE SEQUENCE [LARGE SCALE GENOMIC DNA]</scope>
    <source>
        <strain evidence="5">DSM 45818 / CECT 9043 / CcI3</strain>
    </source>
</reference>
<dbReference type="InterPro" id="IPR043519">
    <property type="entry name" value="NT_sf"/>
</dbReference>
<dbReference type="STRING" id="106370.Francci3_1233"/>
<dbReference type="Pfam" id="PF02410">
    <property type="entry name" value="RsfS"/>
    <property type="match status" value="1"/>
</dbReference>
<evidence type="ECO:0000256" key="2">
    <source>
        <dbReference type="HAMAP-Rule" id="MF_01477"/>
    </source>
</evidence>
<dbReference type="GO" id="GO:0017148">
    <property type="term" value="P:negative regulation of translation"/>
    <property type="evidence" value="ECO:0007669"/>
    <property type="project" value="UniProtKB-UniRule"/>
</dbReference>
<name>Q2JDN1_FRACC</name>
<comment type="similarity">
    <text evidence="1 2">Belongs to the Iojap/RsfS family.</text>
</comment>
<dbReference type="PANTHER" id="PTHR21043">
    <property type="entry name" value="IOJAP SUPERFAMILY ORTHOLOG"/>
    <property type="match status" value="1"/>
</dbReference>
<dbReference type="HOGENOM" id="CLU_1388451_0_0_11"/>
<dbReference type="eggNOG" id="COG0799">
    <property type="taxonomic scope" value="Bacteria"/>
</dbReference>
<dbReference type="Gene3D" id="3.30.460.10">
    <property type="entry name" value="Beta Polymerase, domain 2"/>
    <property type="match status" value="1"/>
</dbReference>
<dbReference type="HAMAP" id="MF_01477">
    <property type="entry name" value="Iojap_RsfS"/>
    <property type="match status" value="1"/>
</dbReference>
<evidence type="ECO:0000313" key="4">
    <source>
        <dbReference type="EMBL" id="ABD10611.1"/>
    </source>
</evidence>
<accession>Q2JDN1</accession>
<comment type="subcellular location">
    <subcellularLocation>
        <location evidence="2">Cytoplasm</location>
    </subcellularLocation>
</comment>
<keyword evidence="5" id="KW-1185">Reference proteome</keyword>
<feature type="region of interest" description="Disordered" evidence="3">
    <location>
        <begin position="175"/>
        <end position="196"/>
    </location>
</feature>
<dbReference type="AlphaFoldDB" id="Q2JDN1"/>
<dbReference type="FunFam" id="3.30.460.10:FF:000008">
    <property type="entry name" value="Ribosomal silencing factor RsfS"/>
    <property type="match status" value="1"/>
</dbReference>
<dbReference type="EMBL" id="CP000249">
    <property type="protein sequence ID" value="ABD10611.1"/>
    <property type="molecule type" value="Genomic_DNA"/>
</dbReference>
<keyword evidence="2" id="KW-0810">Translation regulation</keyword>
<evidence type="ECO:0000256" key="1">
    <source>
        <dbReference type="ARBA" id="ARBA00010574"/>
    </source>
</evidence>
<gene>
    <name evidence="2" type="primary">rsfS</name>
    <name evidence="4" type="ordered locus">Francci3_1233</name>
</gene>
<keyword evidence="2" id="KW-0963">Cytoplasm</keyword>
<proteinExistence type="inferred from homology"/>
<dbReference type="KEGG" id="fra:Francci3_1233"/>
<dbReference type="GO" id="GO:0042256">
    <property type="term" value="P:cytosolic ribosome assembly"/>
    <property type="evidence" value="ECO:0007669"/>
    <property type="project" value="UniProtKB-UniRule"/>
</dbReference>
<dbReference type="GO" id="GO:0005737">
    <property type="term" value="C:cytoplasm"/>
    <property type="evidence" value="ECO:0007669"/>
    <property type="project" value="UniProtKB-SubCell"/>
</dbReference>
<dbReference type="PANTHER" id="PTHR21043:SF0">
    <property type="entry name" value="MITOCHONDRIAL ASSEMBLY OF RIBOSOMAL LARGE SUBUNIT PROTEIN 1"/>
    <property type="match status" value="1"/>
</dbReference>
<dbReference type="SUPFAM" id="SSF81301">
    <property type="entry name" value="Nucleotidyltransferase"/>
    <property type="match status" value="1"/>
</dbReference>
<dbReference type="NCBIfam" id="TIGR00090">
    <property type="entry name" value="rsfS_iojap_ybeB"/>
    <property type="match status" value="1"/>
</dbReference>
<dbReference type="InterPro" id="IPR004394">
    <property type="entry name" value="Iojap/RsfS/C7orf30"/>
</dbReference>
<dbReference type="GO" id="GO:0090071">
    <property type="term" value="P:negative regulation of ribosome biogenesis"/>
    <property type="evidence" value="ECO:0007669"/>
    <property type="project" value="UniProtKB-UniRule"/>
</dbReference>
<comment type="subunit">
    <text evidence="2">Interacts with ribosomal protein uL14 (rplN).</text>
</comment>
<dbReference type="GO" id="GO:0043023">
    <property type="term" value="F:ribosomal large subunit binding"/>
    <property type="evidence" value="ECO:0007669"/>
    <property type="project" value="TreeGrafter"/>
</dbReference>
<keyword evidence="2" id="KW-0678">Repressor</keyword>